<dbReference type="Proteomes" id="UP000187203">
    <property type="component" value="Unassembled WGS sequence"/>
</dbReference>
<evidence type="ECO:0000256" key="6">
    <source>
        <dbReference type="PROSITE-ProRule" id="PRU10141"/>
    </source>
</evidence>
<evidence type="ECO:0000259" key="8">
    <source>
        <dbReference type="PROSITE" id="PS50011"/>
    </source>
</evidence>
<dbReference type="GO" id="GO:0005524">
    <property type="term" value="F:ATP binding"/>
    <property type="evidence" value="ECO:0007669"/>
    <property type="project" value="UniProtKB-UniRule"/>
</dbReference>
<dbReference type="AlphaFoldDB" id="A0A1R3KW30"/>
<keyword evidence="4" id="KW-0418">Kinase</keyword>
<dbReference type="PROSITE" id="PS50011">
    <property type="entry name" value="PROTEIN_KINASE_DOM"/>
    <property type="match status" value="1"/>
</dbReference>
<dbReference type="Pfam" id="PF00069">
    <property type="entry name" value="Pkinase"/>
    <property type="match status" value="1"/>
</dbReference>
<evidence type="ECO:0000256" key="7">
    <source>
        <dbReference type="RuleBase" id="RU000304"/>
    </source>
</evidence>
<reference evidence="10" key="1">
    <citation type="submission" date="2013-09" db="EMBL/GenBank/DDBJ databases">
        <title>Corchorus olitorius genome sequencing.</title>
        <authorList>
            <person name="Alam M."/>
            <person name="Haque M.S."/>
            <person name="Islam M.S."/>
            <person name="Emdad E.M."/>
            <person name="Islam M.M."/>
            <person name="Ahmed B."/>
            <person name="Halim A."/>
            <person name="Hossen Q.M.M."/>
            <person name="Hossain M.Z."/>
            <person name="Ahmed R."/>
            <person name="Khan M.M."/>
            <person name="Islam R."/>
            <person name="Rashid M.M."/>
            <person name="Khan S.A."/>
            <person name="Rahman M.S."/>
            <person name="Alam M."/>
            <person name="Yahiya A.S."/>
            <person name="Khan M.S."/>
            <person name="Azam M.S."/>
            <person name="Haque T."/>
            <person name="Lashkar M.Z.H."/>
            <person name="Akhand A.I."/>
            <person name="Morshed G."/>
            <person name="Roy S."/>
            <person name="Uddin K.S."/>
            <person name="Rabeya T."/>
            <person name="Hossain A.S."/>
            <person name="Chowdhury A."/>
            <person name="Snigdha A.R."/>
            <person name="Mortoza M.S."/>
            <person name="Matin S.A."/>
            <person name="Hoque S.M.E."/>
            <person name="Islam M.K."/>
            <person name="Roy D.K."/>
            <person name="Haider R."/>
            <person name="Moosa M.M."/>
            <person name="Elias S.M."/>
            <person name="Hasan A.M."/>
            <person name="Jahan S."/>
            <person name="Shafiuddin M."/>
            <person name="Mahmood N."/>
            <person name="Shommy N.S."/>
        </authorList>
    </citation>
    <scope>NUCLEOTIDE SEQUENCE [LARGE SCALE GENOMIC DNA]</scope>
    <source>
        <strain evidence="10">cv. O-4</strain>
    </source>
</reference>
<evidence type="ECO:0000256" key="1">
    <source>
        <dbReference type="ARBA" id="ARBA00022527"/>
    </source>
</evidence>
<keyword evidence="3 6" id="KW-0547">Nucleotide-binding</keyword>
<protein>
    <recommendedName>
        <fullName evidence="8">Protein kinase domain-containing protein</fullName>
    </recommendedName>
</protein>
<evidence type="ECO:0000313" key="10">
    <source>
        <dbReference type="Proteomes" id="UP000187203"/>
    </source>
</evidence>
<evidence type="ECO:0000256" key="4">
    <source>
        <dbReference type="ARBA" id="ARBA00022777"/>
    </source>
</evidence>
<sequence length="403" mass="45638">MRNNLLYCSLSLIGVSERTLNKIKLPRSRAKSANEASLPEGLCRQFSLKEIRASTFNFDSKFVIGRGGSGDVYKGVMDNGTLVVAVKRLKPRTSSRAREKLGLEEFRNEVKLLCQLRHQHLIYLIGFCHEKDEKILVYNYMSNGSLYDRLHNSIGYDPLSWKQRLEICIGPARGLHYLRTGAKRAIIHRDIKTNNILMDGQLVPKLSDFGLSEIGPSIVPNAPLKLVDDHKWEYHLIRESIESLSTTVVGTFGYLDPEYFLTGVLNLKSDVYSFGVVLFEVLCCCRPVVKADVEKDRVHLVEWVIRCIKDGTIYDTIDPFLRGKVSPGSLEKFMEIACHCVHVSGKKRPAMGEVEATLELALEMQIQADSEMEHIHPNGECMYEEVFSPLLPFNVSDVHSFKT</sequence>
<dbReference type="Gene3D" id="1.10.510.10">
    <property type="entry name" value="Transferase(Phosphotransferase) domain 1"/>
    <property type="match status" value="1"/>
</dbReference>
<dbReference type="PANTHER" id="PTHR46146:SF3">
    <property type="entry name" value="SERINE_THREONINE-PROTEIN KINASE-LIKE PROTEIN CCR3-RELATED"/>
    <property type="match status" value="1"/>
</dbReference>
<evidence type="ECO:0000256" key="2">
    <source>
        <dbReference type="ARBA" id="ARBA00022679"/>
    </source>
</evidence>
<evidence type="ECO:0000256" key="3">
    <source>
        <dbReference type="ARBA" id="ARBA00022741"/>
    </source>
</evidence>
<dbReference type="GO" id="GO:0004674">
    <property type="term" value="F:protein serine/threonine kinase activity"/>
    <property type="evidence" value="ECO:0007669"/>
    <property type="project" value="UniProtKB-KW"/>
</dbReference>
<proteinExistence type="inferred from homology"/>
<dbReference type="InterPro" id="IPR008271">
    <property type="entry name" value="Ser/Thr_kinase_AS"/>
</dbReference>
<evidence type="ECO:0000313" key="9">
    <source>
        <dbReference type="EMBL" id="OMP11303.1"/>
    </source>
</evidence>
<dbReference type="STRING" id="93759.A0A1R3KW30"/>
<keyword evidence="5 6" id="KW-0067">ATP-binding</keyword>
<dbReference type="InterPro" id="IPR000719">
    <property type="entry name" value="Prot_kinase_dom"/>
</dbReference>
<dbReference type="CDD" id="cd14066">
    <property type="entry name" value="STKc_IRAK"/>
    <property type="match status" value="1"/>
</dbReference>
<dbReference type="FunFam" id="3.30.200.20:FF:000039">
    <property type="entry name" value="receptor-like protein kinase FERONIA"/>
    <property type="match status" value="1"/>
</dbReference>
<dbReference type="InterPro" id="IPR017441">
    <property type="entry name" value="Protein_kinase_ATP_BS"/>
</dbReference>
<dbReference type="SUPFAM" id="SSF56112">
    <property type="entry name" value="Protein kinase-like (PK-like)"/>
    <property type="match status" value="1"/>
</dbReference>
<keyword evidence="10" id="KW-1185">Reference proteome</keyword>
<keyword evidence="2" id="KW-0808">Transferase</keyword>
<comment type="similarity">
    <text evidence="7">Belongs to the protein kinase superfamily.</text>
</comment>
<feature type="domain" description="Protein kinase" evidence="8">
    <location>
        <begin position="58"/>
        <end position="362"/>
    </location>
</feature>
<dbReference type="OrthoDB" id="4062651at2759"/>
<dbReference type="SMART" id="SM00220">
    <property type="entry name" value="S_TKc"/>
    <property type="match status" value="1"/>
</dbReference>
<organism evidence="9 10">
    <name type="scientific">Corchorus olitorius</name>
    <dbReference type="NCBI Taxonomy" id="93759"/>
    <lineage>
        <taxon>Eukaryota</taxon>
        <taxon>Viridiplantae</taxon>
        <taxon>Streptophyta</taxon>
        <taxon>Embryophyta</taxon>
        <taxon>Tracheophyta</taxon>
        <taxon>Spermatophyta</taxon>
        <taxon>Magnoliopsida</taxon>
        <taxon>eudicotyledons</taxon>
        <taxon>Gunneridae</taxon>
        <taxon>Pentapetalae</taxon>
        <taxon>rosids</taxon>
        <taxon>malvids</taxon>
        <taxon>Malvales</taxon>
        <taxon>Malvaceae</taxon>
        <taxon>Grewioideae</taxon>
        <taxon>Apeibeae</taxon>
        <taxon>Corchorus</taxon>
    </lineage>
</organism>
<dbReference type="EMBL" id="AWUE01010786">
    <property type="protein sequence ID" value="OMP11303.1"/>
    <property type="molecule type" value="Genomic_DNA"/>
</dbReference>
<dbReference type="PROSITE" id="PS00107">
    <property type="entry name" value="PROTEIN_KINASE_ATP"/>
    <property type="match status" value="1"/>
</dbReference>
<name>A0A1R3KW30_9ROSI</name>
<dbReference type="PROSITE" id="PS00108">
    <property type="entry name" value="PROTEIN_KINASE_ST"/>
    <property type="match status" value="1"/>
</dbReference>
<accession>A0A1R3KW30</accession>
<dbReference type="PANTHER" id="PTHR46146">
    <property type="entry name" value="SERINE/THREONINE-PROTEIN KINASE-LIKE PROTEIN CCR4"/>
    <property type="match status" value="1"/>
</dbReference>
<evidence type="ECO:0000256" key="5">
    <source>
        <dbReference type="ARBA" id="ARBA00022840"/>
    </source>
</evidence>
<gene>
    <name evidence="9" type="ORF">COLO4_03901</name>
</gene>
<feature type="binding site" evidence="6">
    <location>
        <position position="87"/>
    </location>
    <ligand>
        <name>ATP</name>
        <dbReference type="ChEBI" id="CHEBI:30616"/>
    </ligand>
</feature>
<comment type="caution">
    <text evidence="9">The sequence shown here is derived from an EMBL/GenBank/DDBJ whole genome shotgun (WGS) entry which is preliminary data.</text>
</comment>
<dbReference type="Gene3D" id="3.30.200.20">
    <property type="entry name" value="Phosphorylase Kinase, domain 1"/>
    <property type="match status" value="1"/>
</dbReference>
<keyword evidence="1 7" id="KW-0723">Serine/threonine-protein kinase</keyword>
<dbReference type="InterPro" id="IPR011009">
    <property type="entry name" value="Kinase-like_dom_sf"/>
</dbReference>